<accession>A0AAJ8L066</accession>
<dbReference type="EMBL" id="CP144519">
    <property type="protein sequence ID" value="WWC66590.1"/>
    <property type="molecule type" value="Genomic_DNA"/>
</dbReference>
<dbReference type="RefSeq" id="XP_070058316.1">
    <property type="nucleotide sequence ID" value="XM_070202215.1"/>
</dbReference>
<sequence length="92" mass="10672">MGCTSSKHCCDPECELPGHAIPYSNQRSHRRNFRLYTHSHIGKRRHYSFSVKPHKSSNFITNSKTPMIQRDSVASMRDIIDSMGGWHEGERR</sequence>
<reference evidence="1" key="2">
    <citation type="submission" date="2024-02" db="EMBL/GenBank/DDBJ databases">
        <title>Comparative genomics of Cryptococcus and Kwoniella reveals pathogenesis evolution and contrasting modes of karyotype evolution via chromosome fusion or intercentromeric recombination.</title>
        <authorList>
            <person name="Coelho M.A."/>
            <person name="David-Palma M."/>
            <person name="Shea T."/>
            <person name="Bowers K."/>
            <person name="McGinley-Smith S."/>
            <person name="Mohammad A.W."/>
            <person name="Gnirke A."/>
            <person name="Yurkov A.M."/>
            <person name="Nowrousian M."/>
            <person name="Sun S."/>
            <person name="Cuomo C.A."/>
            <person name="Heitman J."/>
        </authorList>
    </citation>
    <scope>NUCLEOTIDE SEQUENCE</scope>
    <source>
        <strain evidence="1">CBS 10737</strain>
    </source>
</reference>
<dbReference type="GeneID" id="96955693"/>
<dbReference type="KEGG" id="kpin:96955693"/>
<protein>
    <submittedName>
        <fullName evidence="1">Uncharacterized protein</fullName>
    </submittedName>
</protein>
<name>A0AAJ8L066_9TREE</name>
<gene>
    <name evidence="1" type="ORF">I206_100493</name>
</gene>
<organism evidence="1 2">
    <name type="scientific">Kwoniella pini CBS 10737</name>
    <dbReference type="NCBI Taxonomy" id="1296096"/>
    <lineage>
        <taxon>Eukaryota</taxon>
        <taxon>Fungi</taxon>
        <taxon>Dikarya</taxon>
        <taxon>Basidiomycota</taxon>
        <taxon>Agaricomycotina</taxon>
        <taxon>Tremellomycetes</taxon>
        <taxon>Tremellales</taxon>
        <taxon>Cryptococcaceae</taxon>
        <taxon>Kwoniella</taxon>
    </lineage>
</organism>
<proteinExistence type="predicted"/>
<keyword evidence="2" id="KW-1185">Reference proteome</keyword>
<dbReference type="AlphaFoldDB" id="A0AAJ8L066"/>
<evidence type="ECO:0000313" key="2">
    <source>
        <dbReference type="Proteomes" id="UP000094020"/>
    </source>
</evidence>
<dbReference type="Proteomes" id="UP000094020">
    <property type="component" value="Chromosome 1"/>
</dbReference>
<reference evidence="1" key="1">
    <citation type="submission" date="2013-07" db="EMBL/GenBank/DDBJ databases">
        <authorList>
            <consortium name="The Broad Institute Genome Sequencing Platform"/>
            <person name="Cuomo C."/>
            <person name="Litvintseva A."/>
            <person name="Chen Y."/>
            <person name="Heitman J."/>
            <person name="Sun S."/>
            <person name="Springer D."/>
            <person name="Dromer F."/>
            <person name="Young S.K."/>
            <person name="Zeng Q."/>
            <person name="Gargeya S."/>
            <person name="Fitzgerald M."/>
            <person name="Abouelleil A."/>
            <person name="Alvarado L."/>
            <person name="Berlin A.M."/>
            <person name="Chapman S.B."/>
            <person name="Dewar J."/>
            <person name="Goldberg J."/>
            <person name="Griggs A."/>
            <person name="Gujja S."/>
            <person name="Hansen M."/>
            <person name="Howarth C."/>
            <person name="Imamovic A."/>
            <person name="Larimer J."/>
            <person name="McCowan C."/>
            <person name="Murphy C."/>
            <person name="Pearson M."/>
            <person name="Priest M."/>
            <person name="Roberts A."/>
            <person name="Saif S."/>
            <person name="Shea T."/>
            <person name="Sykes S."/>
            <person name="Wortman J."/>
            <person name="Nusbaum C."/>
            <person name="Birren B."/>
        </authorList>
    </citation>
    <scope>NUCLEOTIDE SEQUENCE</scope>
    <source>
        <strain evidence="1">CBS 10737</strain>
    </source>
</reference>
<evidence type="ECO:0000313" key="1">
    <source>
        <dbReference type="EMBL" id="WWC66590.1"/>
    </source>
</evidence>